<dbReference type="CDD" id="cd03137">
    <property type="entry name" value="GATase1_AraC_1"/>
    <property type="match status" value="1"/>
</dbReference>
<dbReference type="AlphaFoldDB" id="A0A918WZ98"/>
<reference evidence="5" key="1">
    <citation type="journal article" date="2014" name="Int. J. Syst. Evol. Microbiol.">
        <title>Complete genome sequence of Corynebacterium casei LMG S-19264T (=DSM 44701T), isolated from a smear-ripened cheese.</title>
        <authorList>
            <consortium name="US DOE Joint Genome Institute (JGI-PGF)"/>
            <person name="Walter F."/>
            <person name="Albersmeier A."/>
            <person name="Kalinowski J."/>
            <person name="Ruckert C."/>
        </authorList>
    </citation>
    <scope>NUCLEOTIDE SEQUENCE</scope>
    <source>
        <strain evidence="5">JCM 4637</strain>
    </source>
</reference>
<dbReference type="SUPFAM" id="SSF46689">
    <property type="entry name" value="Homeodomain-like"/>
    <property type="match status" value="2"/>
</dbReference>
<keyword evidence="1" id="KW-0805">Transcription regulation</keyword>
<dbReference type="PROSITE" id="PS00041">
    <property type="entry name" value="HTH_ARAC_FAMILY_1"/>
    <property type="match status" value="1"/>
</dbReference>
<protein>
    <submittedName>
        <fullName evidence="5">AraC family transcriptional regulator</fullName>
    </submittedName>
</protein>
<dbReference type="PROSITE" id="PS01124">
    <property type="entry name" value="HTH_ARAC_FAMILY_2"/>
    <property type="match status" value="1"/>
</dbReference>
<dbReference type="InterPro" id="IPR018060">
    <property type="entry name" value="HTH_AraC"/>
</dbReference>
<evidence type="ECO:0000313" key="5">
    <source>
        <dbReference type="EMBL" id="GHC97157.1"/>
    </source>
</evidence>
<evidence type="ECO:0000256" key="1">
    <source>
        <dbReference type="ARBA" id="ARBA00023015"/>
    </source>
</evidence>
<proteinExistence type="predicted"/>
<dbReference type="InterPro" id="IPR029062">
    <property type="entry name" value="Class_I_gatase-like"/>
</dbReference>
<dbReference type="Gene3D" id="3.40.50.880">
    <property type="match status" value="1"/>
</dbReference>
<dbReference type="Proteomes" id="UP000638353">
    <property type="component" value="Unassembled WGS sequence"/>
</dbReference>
<keyword evidence="2" id="KW-0238">DNA-binding</keyword>
<dbReference type="GO" id="GO:0003700">
    <property type="term" value="F:DNA-binding transcription factor activity"/>
    <property type="evidence" value="ECO:0007669"/>
    <property type="project" value="InterPro"/>
</dbReference>
<dbReference type="GO" id="GO:0043565">
    <property type="term" value="F:sequence-specific DNA binding"/>
    <property type="evidence" value="ECO:0007669"/>
    <property type="project" value="InterPro"/>
</dbReference>
<dbReference type="InterPro" id="IPR052158">
    <property type="entry name" value="INH-QAR"/>
</dbReference>
<evidence type="ECO:0000256" key="2">
    <source>
        <dbReference type="ARBA" id="ARBA00023125"/>
    </source>
</evidence>
<name>A0A918WZ98_9ACTN</name>
<dbReference type="EMBL" id="BMVC01000007">
    <property type="protein sequence ID" value="GHC97157.1"/>
    <property type="molecule type" value="Genomic_DNA"/>
</dbReference>
<dbReference type="InterPro" id="IPR009057">
    <property type="entry name" value="Homeodomain-like_sf"/>
</dbReference>
<organism evidence="5 6">
    <name type="scientific">Streptomyces finlayi</name>
    <dbReference type="NCBI Taxonomy" id="67296"/>
    <lineage>
        <taxon>Bacteria</taxon>
        <taxon>Bacillati</taxon>
        <taxon>Actinomycetota</taxon>
        <taxon>Actinomycetes</taxon>
        <taxon>Kitasatosporales</taxon>
        <taxon>Streptomycetaceae</taxon>
        <taxon>Streptomyces</taxon>
    </lineage>
</organism>
<comment type="caution">
    <text evidence="5">The sequence shown here is derived from an EMBL/GenBank/DDBJ whole genome shotgun (WGS) entry which is preliminary data.</text>
</comment>
<dbReference type="PANTHER" id="PTHR43130">
    <property type="entry name" value="ARAC-FAMILY TRANSCRIPTIONAL REGULATOR"/>
    <property type="match status" value="1"/>
</dbReference>
<evidence type="ECO:0000256" key="3">
    <source>
        <dbReference type="ARBA" id="ARBA00023163"/>
    </source>
</evidence>
<evidence type="ECO:0000313" key="6">
    <source>
        <dbReference type="Proteomes" id="UP000638353"/>
    </source>
</evidence>
<accession>A0A918WZ98</accession>
<dbReference type="InterPro" id="IPR002818">
    <property type="entry name" value="DJ-1/PfpI"/>
</dbReference>
<dbReference type="Gene3D" id="1.10.10.60">
    <property type="entry name" value="Homeodomain-like"/>
    <property type="match status" value="1"/>
</dbReference>
<gene>
    <name evidence="5" type="ORF">GCM10010334_38190</name>
</gene>
<sequence>MEAQEVESGGVLGPFLRIAAYAPPGVGMLAVGLVAEVFDPRPGLPAFDFALCTERPGQVRTDIGVPVAVGEGLDRIATADLVLALPWADFRTPPSAAVLDAFAAAHARGAVVAAHCVGVFALAAAGLLEGRRATTHWRFAELLAGRYPGVRVAADDLYVDEGPVVTGAGAAAGFDLCLHLVRREHGAAVANAVARDLVLPSHREGGQSQYLAAPVPEECADDRLADVLEWARGNLHEPLSVADLAGRALMSRRSFARRFAAATGTTPHAWLVGLRLSAAEELLETTDLPVEEIARRVGYGSAAVLREQFVRRRGVPPRSYRRSFARGVGV</sequence>
<evidence type="ECO:0000259" key="4">
    <source>
        <dbReference type="PROSITE" id="PS01124"/>
    </source>
</evidence>
<dbReference type="Pfam" id="PF01965">
    <property type="entry name" value="DJ-1_PfpI"/>
    <property type="match status" value="1"/>
</dbReference>
<dbReference type="SMART" id="SM00342">
    <property type="entry name" value="HTH_ARAC"/>
    <property type="match status" value="1"/>
</dbReference>
<dbReference type="SUPFAM" id="SSF52317">
    <property type="entry name" value="Class I glutamine amidotransferase-like"/>
    <property type="match status" value="1"/>
</dbReference>
<feature type="domain" description="HTH araC/xylS-type" evidence="4">
    <location>
        <begin position="225"/>
        <end position="323"/>
    </location>
</feature>
<dbReference type="InterPro" id="IPR018062">
    <property type="entry name" value="HTH_AraC-typ_CS"/>
</dbReference>
<dbReference type="Pfam" id="PF12833">
    <property type="entry name" value="HTH_18"/>
    <property type="match status" value="1"/>
</dbReference>
<dbReference type="PANTHER" id="PTHR43130:SF3">
    <property type="entry name" value="HTH-TYPE TRANSCRIPTIONAL REGULATOR RV1931C"/>
    <property type="match status" value="1"/>
</dbReference>
<keyword evidence="3" id="KW-0804">Transcription</keyword>
<reference evidence="5" key="2">
    <citation type="submission" date="2020-09" db="EMBL/GenBank/DDBJ databases">
        <authorList>
            <person name="Sun Q."/>
            <person name="Ohkuma M."/>
        </authorList>
    </citation>
    <scope>NUCLEOTIDE SEQUENCE</scope>
    <source>
        <strain evidence="5">JCM 4637</strain>
    </source>
</reference>